<feature type="region of interest" description="Disordered" evidence="1">
    <location>
        <begin position="107"/>
        <end position="138"/>
    </location>
</feature>
<accession>A0A4Y9YWM8</accession>
<dbReference type="AlphaFoldDB" id="A0A4Y9YWM8"/>
<keyword evidence="3" id="KW-1185">Reference proteome</keyword>
<dbReference type="EMBL" id="SEOQ01000274">
    <property type="protein sequence ID" value="TFY66147.1"/>
    <property type="molecule type" value="Genomic_DNA"/>
</dbReference>
<evidence type="ECO:0000313" key="2">
    <source>
        <dbReference type="EMBL" id="TFY66147.1"/>
    </source>
</evidence>
<feature type="compositionally biased region" description="Low complexity" evidence="1">
    <location>
        <begin position="53"/>
        <end position="74"/>
    </location>
</feature>
<feature type="compositionally biased region" description="Pro residues" evidence="1">
    <location>
        <begin position="37"/>
        <end position="52"/>
    </location>
</feature>
<feature type="compositionally biased region" description="Pro residues" evidence="1">
    <location>
        <begin position="17"/>
        <end position="29"/>
    </location>
</feature>
<organism evidence="2 3">
    <name type="scientific">Dentipellis fragilis</name>
    <dbReference type="NCBI Taxonomy" id="205917"/>
    <lineage>
        <taxon>Eukaryota</taxon>
        <taxon>Fungi</taxon>
        <taxon>Dikarya</taxon>
        <taxon>Basidiomycota</taxon>
        <taxon>Agaricomycotina</taxon>
        <taxon>Agaricomycetes</taxon>
        <taxon>Russulales</taxon>
        <taxon>Hericiaceae</taxon>
        <taxon>Dentipellis</taxon>
    </lineage>
</organism>
<evidence type="ECO:0000313" key="3">
    <source>
        <dbReference type="Proteomes" id="UP000298327"/>
    </source>
</evidence>
<feature type="region of interest" description="Disordered" evidence="1">
    <location>
        <begin position="1"/>
        <end position="92"/>
    </location>
</feature>
<gene>
    <name evidence="2" type="ORF">EVG20_g4939</name>
</gene>
<evidence type="ECO:0000256" key="1">
    <source>
        <dbReference type="SAM" id="MobiDB-lite"/>
    </source>
</evidence>
<name>A0A4Y9YWM8_9AGAM</name>
<proteinExistence type="predicted"/>
<reference evidence="2 3" key="1">
    <citation type="submission" date="2019-02" db="EMBL/GenBank/DDBJ databases">
        <title>Genome sequencing of the rare red list fungi Dentipellis fragilis.</title>
        <authorList>
            <person name="Buettner E."/>
            <person name="Kellner H."/>
        </authorList>
    </citation>
    <scope>NUCLEOTIDE SEQUENCE [LARGE SCALE GENOMIC DNA]</scope>
    <source>
        <strain evidence="2 3">DSM 105465</strain>
    </source>
</reference>
<protein>
    <submittedName>
        <fullName evidence="2">Uncharacterized protein</fullName>
    </submittedName>
</protein>
<sequence length="138" mass="14380">MRTPTHLRTPYCIPPCISSPPSLPPPSSSPPAHWHRPPAPSPPTSPARPPASSPASPSRSPRAAAPPSRTSRASARPRHTRAPAQQCITSNCSPSDLTAALQLQQSQCASGASLFSPSLSPSSPTFSSSLRPTLSLTY</sequence>
<dbReference type="Proteomes" id="UP000298327">
    <property type="component" value="Unassembled WGS sequence"/>
</dbReference>
<comment type="caution">
    <text evidence="2">The sequence shown here is derived from an EMBL/GenBank/DDBJ whole genome shotgun (WGS) entry which is preliminary data.</text>
</comment>